<feature type="domain" description="Zeta toxin" evidence="4">
    <location>
        <begin position="81"/>
        <end position="244"/>
    </location>
</feature>
<comment type="caution">
    <text evidence="5">The sequence shown here is derived from an EMBL/GenBank/DDBJ whole genome shotgun (WGS) entry which is preliminary data.</text>
</comment>
<gene>
    <name evidence="5" type="ORF">LOX96_07250</name>
</gene>
<proteinExistence type="predicted"/>
<evidence type="ECO:0000259" key="4">
    <source>
        <dbReference type="Pfam" id="PF06414"/>
    </source>
</evidence>
<dbReference type="RefSeq" id="WP_250420935.1">
    <property type="nucleotide sequence ID" value="NZ_JAJKBJ010000006.1"/>
</dbReference>
<keyword evidence="3" id="KW-0732">Signal</keyword>
<dbReference type="SUPFAM" id="SSF52540">
    <property type="entry name" value="P-loop containing nucleoside triphosphate hydrolases"/>
    <property type="match status" value="1"/>
</dbReference>
<dbReference type="Proteomes" id="UP001139721">
    <property type="component" value="Unassembled WGS sequence"/>
</dbReference>
<dbReference type="Gene3D" id="3.40.50.300">
    <property type="entry name" value="P-loop containing nucleotide triphosphate hydrolases"/>
    <property type="match status" value="1"/>
</dbReference>
<evidence type="ECO:0000256" key="1">
    <source>
        <dbReference type="ARBA" id="ARBA00022741"/>
    </source>
</evidence>
<sequence>MKDCHKKMSLLILFLLSLSAFSSPVFPPVDQNGVKRIDLDAQSIIEEYIKKTPSTKSMYFNQQTGQYAEQRLALHQKIITEIIQNKPCVNKKQTVALFTAGLAGSGKTTFLKKHIKDINQYVHIDADEIREKLPEYKGWNAINTQEEVTDIINEVFNQLEKHCENNIIYDGSLVGQKYINTAIHFKKLGYKIYVVYVQIPVTVAKERTLKRYQKTGRYVSADFIIYVSQRIANSFTKMKSYLDGYVIVDGISGKIIEEKNFNLPKQSPITSTANTPEMTKD</sequence>
<feature type="chain" id="PRO_5040799425" evidence="3">
    <location>
        <begin position="23"/>
        <end position="281"/>
    </location>
</feature>
<evidence type="ECO:0000256" key="2">
    <source>
        <dbReference type="ARBA" id="ARBA00022840"/>
    </source>
</evidence>
<dbReference type="GO" id="GO:0016301">
    <property type="term" value="F:kinase activity"/>
    <property type="evidence" value="ECO:0007669"/>
    <property type="project" value="InterPro"/>
</dbReference>
<protein>
    <submittedName>
        <fullName evidence="5">Zeta toxin family protein</fullName>
    </submittedName>
</protein>
<dbReference type="AlphaFoldDB" id="A0A9X2IAB4"/>
<reference evidence="5" key="1">
    <citation type="submission" date="2021-11" db="EMBL/GenBank/DDBJ databases">
        <title>Legionella maioricencis sp. nov., a new species isolated from hot water samples in Mallorca.</title>
        <authorList>
            <person name="Crespi S."/>
            <person name="Drasar V."/>
            <person name="Salva-Serra F."/>
            <person name="Jaen-Luchoro D."/>
            <person name="Pineiro-Iglesias B."/>
            <person name="Aliaga F."/>
            <person name="Fernandez-Juarez V."/>
            <person name="Coll G."/>
            <person name="Moore E.R.B."/>
            <person name="Bennasar-Figueras A."/>
        </authorList>
    </citation>
    <scope>NUCLEOTIDE SEQUENCE</scope>
    <source>
        <strain evidence="5">HCPI-6</strain>
    </source>
</reference>
<dbReference type="Pfam" id="PF06414">
    <property type="entry name" value="Zeta_toxin"/>
    <property type="match status" value="1"/>
</dbReference>
<keyword evidence="1" id="KW-0547">Nucleotide-binding</keyword>
<evidence type="ECO:0000256" key="3">
    <source>
        <dbReference type="SAM" id="SignalP"/>
    </source>
</evidence>
<keyword evidence="2" id="KW-0067">ATP-binding</keyword>
<dbReference type="EMBL" id="JAJKBJ010000006">
    <property type="protein sequence ID" value="MCL9683884.1"/>
    <property type="molecule type" value="Genomic_DNA"/>
</dbReference>
<feature type="signal peptide" evidence="3">
    <location>
        <begin position="1"/>
        <end position="22"/>
    </location>
</feature>
<dbReference type="InterPro" id="IPR027417">
    <property type="entry name" value="P-loop_NTPase"/>
</dbReference>
<accession>A0A9X2IAB4</accession>
<organism evidence="5 6">
    <name type="scientific">Legionella maioricensis</name>
    <dbReference type="NCBI Taxonomy" id="2896528"/>
    <lineage>
        <taxon>Bacteria</taxon>
        <taxon>Pseudomonadati</taxon>
        <taxon>Pseudomonadota</taxon>
        <taxon>Gammaproteobacteria</taxon>
        <taxon>Legionellales</taxon>
        <taxon>Legionellaceae</taxon>
        <taxon>Legionella</taxon>
    </lineage>
</organism>
<dbReference type="GO" id="GO:0005524">
    <property type="term" value="F:ATP binding"/>
    <property type="evidence" value="ECO:0007669"/>
    <property type="project" value="UniProtKB-KW"/>
</dbReference>
<dbReference type="InterPro" id="IPR010488">
    <property type="entry name" value="Zeta_toxin_domain"/>
</dbReference>
<name>A0A9X2IAB4_9GAMM</name>
<evidence type="ECO:0000313" key="6">
    <source>
        <dbReference type="Proteomes" id="UP001139721"/>
    </source>
</evidence>
<keyword evidence="6" id="KW-1185">Reference proteome</keyword>
<evidence type="ECO:0000313" key="5">
    <source>
        <dbReference type="EMBL" id="MCL9683884.1"/>
    </source>
</evidence>